<keyword evidence="3" id="KW-1185">Reference proteome</keyword>
<comment type="caution">
    <text evidence="2">The sequence shown here is derived from an EMBL/GenBank/DDBJ whole genome shotgun (WGS) entry which is preliminary data.</text>
</comment>
<feature type="compositionally biased region" description="Basic and acidic residues" evidence="1">
    <location>
        <begin position="1"/>
        <end position="12"/>
    </location>
</feature>
<dbReference type="GO" id="GO:0016853">
    <property type="term" value="F:isomerase activity"/>
    <property type="evidence" value="ECO:0007669"/>
    <property type="project" value="UniProtKB-KW"/>
</dbReference>
<gene>
    <name evidence="2" type="ORF">COCNU_13G002110</name>
</gene>
<evidence type="ECO:0000313" key="3">
    <source>
        <dbReference type="Proteomes" id="UP000797356"/>
    </source>
</evidence>
<dbReference type="EMBL" id="CM017884">
    <property type="protein sequence ID" value="KAG1366421.1"/>
    <property type="molecule type" value="Genomic_DNA"/>
</dbReference>
<name>A0A8K0NAK5_COCNU</name>
<organism evidence="2 3">
    <name type="scientific">Cocos nucifera</name>
    <name type="common">Coconut palm</name>
    <dbReference type="NCBI Taxonomy" id="13894"/>
    <lineage>
        <taxon>Eukaryota</taxon>
        <taxon>Viridiplantae</taxon>
        <taxon>Streptophyta</taxon>
        <taxon>Embryophyta</taxon>
        <taxon>Tracheophyta</taxon>
        <taxon>Spermatophyta</taxon>
        <taxon>Magnoliopsida</taxon>
        <taxon>Liliopsida</taxon>
        <taxon>Arecaceae</taxon>
        <taxon>Arecoideae</taxon>
        <taxon>Cocoseae</taxon>
        <taxon>Attaleinae</taxon>
        <taxon>Cocos</taxon>
    </lineage>
</organism>
<protein>
    <submittedName>
        <fullName evidence="2">Putative peptidyl-prolyl cis-trans isomerase NIMA-interacting 4</fullName>
    </submittedName>
</protein>
<evidence type="ECO:0000256" key="1">
    <source>
        <dbReference type="SAM" id="MobiDB-lite"/>
    </source>
</evidence>
<dbReference type="Proteomes" id="UP000797356">
    <property type="component" value="Chromosome 13"/>
</dbReference>
<reference evidence="2" key="1">
    <citation type="journal article" date="2017" name="Gigascience">
        <title>The genome draft of coconut (Cocos nucifera).</title>
        <authorList>
            <person name="Xiao Y."/>
            <person name="Xu P."/>
            <person name="Fan H."/>
            <person name="Baudouin L."/>
            <person name="Xia W."/>
            <person name="Bocs S."/>
            <person name="Xu J."/>
            <person name="Li Q."/>
            <person name="Guo A."/>
            <person name="Zhou L."/>
            <person name="Li J."/>
            <person name="Wu Y."/>
            <person name="Ma Z."/>
            <person name="Armero A."/>
            <person name="Issali A.E."/>
            <person name="Liu N."/>
            <person name="Peng M."/>
            <person name="Yang Y."/>
        </authorList>
    </citation>
    <scope>NUCLEOTIDE SEQUENCE</scope>
    <source>
        <tissue evidence="2">Spear leaf of Hainan Tall coconut</tissue>
    </source>
</reference>
<reference evidence="2" key="2">
    <citation type="submission" date="2019-07" db="EMBL/GenBank/DDBJ databases">
        <authorList>
            <person name="Yang Y."/>
            <person name="Bocs S."/>
            <person name="Baudouin L."/>
        </authorList>
    </citation>
    <scope>NUCLEOTIDE SEQUENCE</scope>
    <source>
        <tissue evidence="2">Spear leaf of Hainan Tall coconut</tissue>
    </source>
</reference>
<accession>A0A8K0NAK5</accession>
<proteinExistence type="predicted"/>
<keyword evidence="2" id="KW-0413">Isomerase</keyword>
<dbReference type="AlphaFoldDB" id="A0A8K0NAK5"/>
<sequence>MGKDSKPKESSKGKGKQAASGGEDNASKGKGKGGKSGDSLGTCTYVKEQ</sequence>
<evidence type="ECO:0000313" key="2">
    <source>
        <dbReference type="EMBL" id="KAG1366421.1"/>
    </source>
</evidence>
<feature type="region of interest" description="Disordered" evidence="1">
    <location>
        <begin position="1"/>
        <end position="49"/>
    </location>
</feature>